<dbReference type="RefSeq" id="WP_161234390.1">
    <property type="nucleotide sequence ID" value="NZ_WWVI01000034.1"/>
</dbReference>
<evidence type="ECO:0000256" key="1">
    <source>
        <dbReference type="SAM" id="Phobius"/>
    </source>
</evidence>
<accession>A0A6L8T767</accession>
<dbReference type="Proteomes" id="UP000477285">
    <property type="component" value="Unassembled WGS sequence"/>
</dbReference>
<keyword evidence="1" id="KW-0812">Transmembrane</keyword>
<protein>
    <recommendedName>
        <fullName evidence="4">DUF3592 domain-containing protein</fullName>
    </recommendedName>
</protein>
<dbReference type="AlphaFoldDB" id="A0A6L8T767"/>
<keyword evidence="1" id="KW-1133">Transmembrane helix</keyword>
<proteinExistence type="predicted"/>
<evidence type="ECO:0000313" key="3">
    <source>
        <dbReference type="Proteomes" id="UP000477285"/>
    </source>
</evidence>
<feature type="transmembrane region" description="Helical" evidence="1">
    <location>
        <begin position="9"/>
        <end position="27"/>
    </location>
</feature>
<keyword evidence="1" id="KW-0472">Membrane</keyword>
<organism evidence="2 3">
    <name type="scientific">Blautia wexlerae</name>
    <dbReference type="NCBI Taxonomy" id="418240"/>
    <lineage>
        <taxon>Bacteria</taxon>
        <taxon>Bacillati</taxon>
        <taxon>Bacillota</taxon>
        <taxon>Clostridia</taxon>
        <taxon>Lachnospirales</taxon>
        <taxon>Lachnospiraceae</taxon>
        <taxon>Blautia</taxon>
    </lineage>
</organism>
<evidence type="ECO:0008006" key="4">
    <source>
        <dbReference type="Google" id="ProtNLM"/>
    </source>
</evidence>
<comment type="caution">
    <text evidence="2">The sequence shown here is derived from an EMBL/GenBank/DDBJ whole genome shotgun (WGS) entry which is preliminary data.</text>
</comment>
<sequence>MTGKNITKRILYCVLLAIAVSLMFFYVRNEYKTYTDSKVVKADVINVSGTKNGMLDIKYRYNYDGDKYEESARQSVGKIKVGDKKEIRIRKNAPEQIVTASIKSAILQNVAFALCLFAYVLASINLIEQIG</sequence>
<feature type="transmembrane region" description="Helical" evidence="1">
    <location>
        <begin position="106"/>
        <end position="127"/>
    </location>
</feature>
<gene>
    <name evidence="2" type="ORF">GT728_19705</name>
</gene>
<reference evidence="2 3" key="1">
    <citation type="journal article" date="2019" name="Nat. Med.">
        <title>A library of human gut bacterial isolates paired with longitudinal multiomics data enables mechanistic microbiome research.</title>
        <authorList>
            <person name="Poyet M."/>
            <person name="Groussin M."/>
            <person name="Gibbons S.M."/>
            <person name="Avila-Pacheco J."/>
            <person name="Jiang X."/>
            <person name="Kearney S.M."/>
            <person name="Perrotta A.R."/>
            <person name="Berdy B."/>
            <person name="Zhao S."/>
            <person name="Lieberman T.D."/>
            <person name="Swanson P.K."/>
            <person name="Smith M."/>
            <person name="Roesemann S."/>
            <person name="Alexander J.E."/>
            <person name="Rich S.A."/>
            <person name="Livny J."/>
            <person name="Vlamakis H."/>
            <person name="Clish C."/>
            <person name="Bullock K."/>
            <person name="Deik A."/>
            <person name="Scott J."/>
            <person name="Pierce K.A."/>
            <person name="Xavier R.J."/>
            <person name="Alm E.J."/>
        </authorList>
    </citation>
    <scope>NUCLEOTIDE SEQUENCE [LARGE SCALE GENOMIC DNA]</scope>
    <source>
        <strain evidence="2 3">BIOML-A1</strain>
    </source>
</reference>
<dbReference type="EMBL" id="WWVQ01000088">
    <property type="protein sequence ID" value="MZL35339.1"/>
    <property type="molecule type" value="Genomic_DNA"/>
</dbReference>
<evidence type="ECO:0000313" key="2">
    <source>
        <dbReference type="EMBL" id="MZL35339.1"/>
    </source>
</evidence>
<name>A0A6L8T767_9FIRM</name>